<dbReference type="Proteomes" id="UP000572540">
    <property type="component" value="Unassembled WGS sequence"/>
</dbReference>
<organism evidence="1 2">
    <name type="scientific">Paraburkholderia bryophila</name>
    <dbReference type="NCBI Taxonomy" id="420952"/>
    <lineage>
        <taxon>Bacteria</taxon>
        <taxon>Pseudomonadati</taxon>
        <taxon>Pseudomonadota</taxon>
        <taxon>Betaproteobacteria</taxon>
        <taxon>Burkholderiales</taxon>
        <taxon>Burkholderiaceae</taxon>
        <taxon>Paraburkholderia</taxon>
    </lineage>
</organism>
<proteinExistence type="predicted"/>
<protein>
    <submittedName>
        <fullName evidence="1">Uncharacterized protein</fullName>
    </submittedName>
</protein>
<evidence type="ECO:0000313" key="2">
    <source>
        <dbReference type="Proteomes" id="UP000572540"/>
    </source>
</evidence>
<dbReference type="RefSeq" id="WP_179706162.1">
    <property type="nucleotide sequence ID" value="NZ_JACCAU010000001.1"/>
</dbReference>
<evidence type="ECO:0000313" key="1">
    <source>
        <dbReference type="EMBL" id="NYH18879.1"/>
    </source>
</evidence>
<accession>A0A7Y9WDJ6</accession>
<dbReference type="AlphaFoldDB" id="A0A7Y9WDJ6"/>
<gene>
    <name evidence="1" type="ORF">GGD41_006107</name>
</gene>
<name>A0A7Y9WDJ6_9BURK</name>
<dbReference type="EMBL" id="JACCAU010000001">
    <property type="protein sequence ID" value="NYH18879.1"/>
    <property type="molecule type" value="Genomic_DNA"/>
</dbReference>
<comment type="caution">
    <text evidence="1">The sequence shown here is derived from an EMBL/GenBank/DDBJ whole genome shotgun (WGS) entry which is preliminary data.</text>
</comment>
<sequence length="126" mass="14863">MNTDIQHDRHKQARANEDRLKAWIDLTPVSDIPVNQFGESSRMQICNTLNISRSTVRSNPRIRDLFAELDERIKKNNVSRSNAKRKLTRRARELKYVSGLQERVDEAELRCARFQYLEDNGHLLRE</sequence>
<reference evidence="1 2" key="1">
    <citation type="submission" date="2020-07" db="EMBL/GenBank/DDBJ databases">
        <title>Exploring microbial biodiversity for novel pathways involved in the catabolism of aromatic compounds derived from lignin.</title>
        <authorList>
            <person name="Elkins J."/>
        </authorList>
    </citation>
    <scope>NUCLEOTIDE SEQUENCE [LARGE SCALE GENOMIC DNA]</scope>
    <source>
        <strain evidence="1 2">H2C3B</strain>
    </source>
</reference>